<dbReference type="EMBL" id="QPFP01000041">
    <property type="protein sequence ID" value="TEB27320.1"/>
    <property type="molecule type" value="Genomic_DNA"/>
</dbReference>
<evidence type="ECO:0000259" key="5">
    <source>
        <dbReference type="PROSITE" id="PS50089"/>
    </source>
</evidence>
<dbReference type="PROSITE" id="PS00518">
    <property type="entry name" value="ZF_RING_1"/>
    <property type="match status" value="1"/>
</dbReference>
<dbReference type="Pfam" id="PF00097">
    <property type="entry name" value="zf-C3HC4"/>
    <property type="match status" value="1"/>
</dbReference>
<protein>
    <recommendedName>
        <fullName evidence="5">RING-type domain-containing protein</fullName>
    </recommendedName>
</protein>
<reference evidence="6 7" key="1">
    <citation type="journal article" date="2019" name="Nat. Ecol. Evol.">
        <title>Megaphylogeny resolves global patterns of mushroom evolution.</title>
        <authorList>
            <person name="Varga T."/>
            <person name="Krizsan K."/>
            <person name="Foldi C."/>
            <person name="Dima B."/>
            <person name="Sanchez-Garcia M."/>
            <person name="Sanchez-Ramirez S."/>
            <person name="Szollosi G.J."/>
            <person name="Szarkandi J.G."/>
            <person name="Papp V."/>
            <person name="Albert L."/>
            <person name="Andreopoulos W."/>
            <person name="Angelini C."/>
            <person name="Antonin V."/>
            <person name="Barry K.W."/>
            <person name="Bougher N.L."/>
            <person name="Buchanan P."/>
            <person name="Buyck B."/>
            <person name="Bense V."/>
            <person name="Catcheside P."/>
            <person name="Chovatia M."/>
            <person name="Cooper J."/>
            <person name="Damon W."/>
            <person name="Desjardin D."/>
            <person name="Finy P."/>
            <person name="Geml J."/>
            <person name="Haridas S."/>
            <person name="Hughes K."/>
            <person name="Justo A."/>
            <person name="Karasinski D."/>
            <person name="Kautmanova I."/>
            <person name="Kiss B."/>
            <person name="Kocsube S."/>
            <person name="Kotiranta H."/>
            <person name="LaButti K.M."/>
            <person name="Lechner B.E."/>
            <person name="Liimatainen K."/>
            <person name="Lipzen A."/>
            <person name="Lukacs Z."/>
            <person name="Mihaltcheva S."/>
            <person name="Morgado L.N."/>
            <person name="Niskanen T."/>
            <person name="Noordeloos M.E."/>
            <person name="Ohm R.A."/>
            <person name="Ortiz-Santana B."/>
            <person name="Ovrebo C."/>
            <person name="Racz N."/>
            <person name="Riley R."/>
            <person name="Savchenko A."/>
            <person name="Shiryaev A."/>
            <person name="Soop K."/>
            <person name="Spirin V."/>
            <person name="Szebenyi C."/>
            <person name="Tomsovsky M."/>
            <person name="Tulloss R.E."/>
            <person name="Uehling J."/>
            <person name="Grigoriev I.V."/>
            <person name="Vagvolgyi C."/>
            <person name="Papp T."/>
            <person name="Martin F.M."/>
            <person name="Miettinen O."/>
            <person name="Hibbett D.S."/>
            <person name="Nagy L.G."/>
        </authorList>
    </citation>
    <scope>NUCLEOTIDE SEQUENCE [LARGE SCALE GENOMIC DNA]</scope>
    <source>
        <strain evidence="6 7">FP101781</strain>
    </source>
</reference>
<dbReference type="OrthoDB" id="3219336at2759"/>
<organism evidence="6 7">
    <name type="scientific">Coprinellus micaceus</name>
    <name type="common">Glistening ink-cap mushroom</name>
    <name type="synonym">Coprinus micaceus</name>
    <dbReference type="NCBI Taxonomy" id="71717"/>
    <lineage>
        <taxon>Eukaryota</taxon>
        <taxon>Fungi</taxon>
        <taxon>Dikarya</taxon>
        <taxon>Basidiomycota</taxon>
        <taxon>Agaricomycotina</taxon>
        <taxon>Agaricomycetes</taxon>
        <taxon>Agaricomycetidae</taxon>
        <taxon>Agaricales</taxon>
        <taxon>Agaricineae</taxon>
        <taxon>Psathyrellaceae</taxon>
        <taxon>Coprinellus</taxon>
    </lineage>
</organism>
<dbReference type="AlphaFoldDB" id="A0A4Y7SZN9"/>
<dbReference type="SMART" id="SM00184">
    <property type="entry name" value="RING"/>
    <property type="match status" value="1"/>
</dbReference>
<evidence type="ECO:0000256" key="4">
    <source>
        <dbReference type="PROSITE-ProRule" id="PRU00175"/>
    </source>
</evidence>
<dbReference type="SUPFAM" id="SSF57850">
    <property type="entry name" value="RING/U-box"/>
    <property type="match status" value="1"/>
</dbReference>
<keyword evidence="2 4" id="KW-0863">Zinc-finger</keyword>
<dbReference type="STRING" id="71717.A0A4Y7SZN9"/>
<sequence length="245" mass="26634">MATPSPTPSSTSATIAIPYAEDVIQFGGSRQGALASLFEEIAMGSRPTPAPTPSVLAPIESSTSLGSYQSSILDLPPYEAMFGPFLKYSPLADKVLDTFVSHLSCGVCAELMWSPYTLSCGHTFCGPCLFKHFEFEIAGKMARVVGHGPCRDHRRGDCQIIPASAAERQALKRALRAHHLPPGDFLVFSCPLCRHELGGPHRPRSNYAIQGLVRGIWREHRHQVMARKGVRGASGSIELFDGLFR</sequence>
<dbReference type="Proteomes" id="UP000298030">
    <property type="component" value="Unassembled WGS sequence"/>
</dbReference>
<keyword evidence="7" id="KW-1185">Reference proteome</keyword>
<evidence type="ECO:0000256" key="1">
    <source>
        <dbReference type="ARBA" id="ARBA00022723"/>
    </source>
</evidence>
<accession>A0A4Y7SZN9</accession>
<keyword evidence="1" id="KW-0479">Metal-binding</keyword>
<evidence type="ECO:0000313" key="7">
    <source>
        <dbReference type="Proteomes" id="UP000298030"/>
    </source>
</evidence>
<dbReference type="InterPro" id="IPR018957">
    <property type="entry name" value="Znf_C3HC4_RING-type"/>
</dbReference>
<name>A0A4Y7SZN9_COPMI</name>
<gene>
    <name evidence="6" type="ORF">FA13DRAFT_948127</name>
</gene>
<evidence type="ECO:0000256" key="3">
    <source>
        <dbReference type="ARBA" id="ARBA00022833"/>
    </source>
</evidence>
<dbReference type="GO" id="GO:0008270">
    <property type="term" value="F:zinc ion binding"/>
    <property type="evidence" value="ECO:0007669"/>
    <property type="project" value="UniProtKB-KW"/>
</dbReference>
<dbReference type="InterPro" id="IPR013083">
    <property type="entry name" value="Znf_RING/FYVE/PHD"/>
</dbReference>
<dbReference type="PROSITE" id="PS50089">
    <property type="entry name" value="ZF_RING_2"/>
    <property type="match status" value="1"/>
</dbReference>
<evidence type="ECO:0000256" key="2">
    <source>
        <dbReference type="ARBA" id="ARBA00022771"/>
    </source>
</evidence>
<keyword evidence="3" id="KW-0862">Zinc</keyword>
<evidence type="ECO:0000313" key="6">
    <source>
        <dbReference type="EMBL" id="TEB27320.1"/>
    </source>
</evidence>
<dbReference type="InterPro" id="IPR001841">
    <property type="entry name" value="Znf_RING"/>
</dbReference>
<dbReference type="Gene3D" id="3.30.40.10">
    <property type="entry name" value="Zinc/RING finger domain, C3HC4 (zinc finger)"/>
    <property type="match status" value="1"/>
</dbReference>
<proteinExistence type="predicted"/>
<feature type="domain" description="RING-type" evidence="5">
    <location>
        <begin position="105"/>
        <end position="154"/>
    </location>
</feature>
<comment type="caution">
    <text evidence="6">The sequence shown here is derived from an EMBL/GenBank/DDBJ whole genome shotgun (WGS) entry which is preliminary data.</text>
</comment>
<dbReference type="InterPro" id="IPR017907">
    <property type="entry name" value="Znf_RING_CS"/>
</dbReference>